<dbReference type="InterPro" id="IPR053933">
    <property type="entry name" value="GeBP-like_C"/>
</dbReference>
<dbReference type="Gramene" id="scaffold_703950.1">
    <property type="protein sequence ID" value="scaffold_703950.1"/>
    <property type="gene ID" value="scaffold_703950.1"/>
</dbReference>
<dbReference type="AlphaFoldDB" id="D7MJ89"/>
<evidence type="ECO:0000259" key="2">
    <source>
        <dbReference type="Pfam" id="PF22757"/>
    </source>
</evidence>
<evidence type="ECO:0000256" key="1">
    <source>
        <dbReference type="SAM" id="MobiDB-lite"/>
    </source>
</evidence>
<accession>D7MJ89</accession>
<feature type="region of interest" description="Disordered" evidence="1">
    <location>
        <begin position="1"/>
        <end position="177"/>
    </location>
</feature>
<feature type="compositionally biased region" description="Acidic residues" evidence="1">
    <location>
        <begin position="83"/>
        <end position="99"/>
    </location>
</feature>
<dbReference type="HOGENOM" id="CLU_858819_0_0_1"/>
<dbReference type="STRING" id="81972.D7MJ89"/>
<sequence>MAKKKQSQALVTRSTAKKPSEVASTSKKPSEMPSPVKKPSGVTSPAKKPLDVASPAKKPLEESSTTAKKKQPEPVKNLMPESSSEEEEEDSSADEEEEPSKDSGKKNPETAVVTNQSSVSESEPETKSESDTETEPTAKTPTPATAPASLNKKRQSEGEPSTEEVNVSKRAKTESERETAKKQLFQRLWSEEDEIVFLQGMIDFRRDIDHDKKCFELAKMIWGSDVDATLVKSKRKIKVDDSLKVDGVKVECDWFVSSFLIGSFKNLGAWIDEETLKVKWSLVPVKTRKRIEEKIKSVQANEFKLMLQKLEVLHEVSSLMAKSD</sequence>
<dbReference type="InterPro" id="IPR007592">
    <property type="entry name" value="GEBP"/>
</dbReference>
<dbReference type="GO" id="GO:0006355">
    <property type="term" value="P:regulation of DNA-templated transcription"/>
    <property type="evidence" value="ECO:0007669"/>
    <property type="project" value="InterPro"/>
</dbReference>
<dbReference type="PANTHER" id="PTHR31662">
    <property type="entry name" value="BNAANNG10740D PROTEIN-RELATED"/>
    <property type="match status" value="1"/>
</dbReference>
<proteinExistence type="predicted"/>
<dbReference type="EMBL" id="GL348719">
    <property type="protein sequence ID" value="EFH44915.1"/>
    <property type="molecule type" value="Genomic_DNA"/>
</dbReference>
<dbReference type="GO" id="GO:0005634">
    <property type="term" value="C:nucleus"/>
    <property type="evidence" value="ECO:0007669"/>
    <property type="project" value="TreeGrafter"/>
</dbReference>
<evidence type="ECO:0000313" key="4">
    <source>
        <dbReference type="Proteomes" id="UP000008694"/>
    </source>
</evidence>
<feature type="compositionally biased region" description="Polar residues" evidence="1">
    <location>
        <begin position="112"/>
        <end position="121"/>
    </location>
</feature>
<evidence type="ECO:0000313" key="3">
    <source>
        <dbReference type="EMBL" id="EFH44915.1"/>
    </source>
</evidence>
<reference evidence="4" key="1">
    <citation type="journal article" date="2011" name="Nat. Genet.">
        <title>The Arabidopsis lyrata genome sequence and the basis of rapid genome size change.</title>
        <authorList>
            <person name="Hu T.T."/>
            <person name="Pattyn P."/>
            <person name="Bakker E.G."/>
            <person name="Cao J."/>
            <person name="Cheng J.-F."/>
            <person name="Clark R.M."/>
            <person name="Fahlgren N."/>
            <person name="Fawcett J.A."/>
            <person name="Grimwood J."/>
            <person name="Gundlach H."/>
            <person name="Haberer G."/>
            <person name="Hollister J.D."/>
            <person name="Ossowski S."/>
            <person name="Ottilar R.P."/>
            <person name="Salamov A.A."/>
            <person name="Schneeberger K."/>
            <person name="Spannagl M."/>
            <person name="Wang X."/>
            <person name="Yang L."/>
            <person name="Nasrallah M.E."/>
            <person name="Bergelson J."/>
            <person name="Carrington J.C."/>
            <person name="Gaut B.S."/>
            <person name="Schmutz J."/>
            <person name="Mayer K.F.X."/>
            <person name="Van de Peer Y."/>
            <person name="Grigoriev I.V."/>
            <person name="Nordborg M."/>
            <person name="Weigel D."/>
            <person name="Guo Y.-L."/>
        </authorList>
    </citation>
    <scope>NUCLEOTIDE SEQUENCE [LARGE SCALE GENOMIC DNA]</scope>
    <source>
        <strain evidence="4">cv. MN47</strain>
    </source>
</reference>
<gene>
    <name evidence="3" type="ORF">ARALYDRAFT_916208</name>
</gene>
<feature type="domain" description="Glabrous enhancer-binding protein-like C-terminal" evidence="2">
    <location>
        <begin position="253"/>
        <end position="322"/>
    </location>
</feature>
<organism evidence="4">
    <name type="scientific">Arabidopsis lyrata subsp. lyrata</name>
    <name type="common">Lyre-leaved rock-cress</name>
    <dbReference type="NCBI Taxonomy" id="81972"/>
    <lineage>
        <taxon>Eukaryota</taxon>
        <taxon>Viridiplantae</taxon>
        <taxon>Streptophyta</taxon>
        <taxon>Embryophyta</taxon>
        <taxon>Tracheophyta</taxon>
        <taxon>Spermatophyta</taxon>
        <taxon>Magnoliopsida</taxon>
        <taxon>eudicotyledons</taxon>
        <taxon>Gunneridae</taxon>
        <taxon>Pentapetalae</taxon>
        <taxon>rosids</taxon>
        <taxon>malvids</taxon>
        <taxon>Brassicales</taxon>
        <taxon>Brassicaceae</taxon>
        <taxon>Camelineae</taxon>
        <taxon>Arabidopsis</taxon>
    </lineage>
</organism>
<dbReference type="PANTHER" id="PTHR31662:SF68">
    <property type="entry name" value="DNA-BINDING STOREKEEPER PROTEIN TRANSCRIPTIONAL REGULATOR-LIKE PROTEIN-RELATED"/>
    <property type="match status" value="1"/>
</dbReference>
<dbReference type="Pfam" id="PF22757">
    <property type="entry name" value="GeBP-like_C"/>
    <property type="match status" value="1"/>
</dbReference>
<dbReference type="Proteomes" id="UP000008694">
    <property type="component" value="Unassembled WGS sequence"/>
</dbReference>
<feature type="compositionally biased region" description="Low complexity" evidence="1">
    <location>
        <begin position="135"/>
        <end position="148"/>
    </location>
</feature>
<keyword evidence="4" id="KW-1185">Reference proteome</keyword>
<name>D7MJ89_ARALL</name>
<protein>
    <recommendedName>
        <fullName evidence="2">Glabrous enhancer-binding protein-like C-terminal domain-containing protein</fullName>
    </recommendedName>
</protein>